<dbReference type="EC" id="2.3.3.13" evidence="3"/>
<keyword evidence="3" id="KW-0012">Acyltransferase</keyword>
<dbReference type="SMART" id="SM00917">
    <property type="entry name" value="LeuA_dimer"/>
    <property type="match status" value="1"/>
</dbReference>
<dbReference type="EMBL" id="CP154622">
    <property type="protein sequence ID" value="XAM41348.1"/>
    <property type="molecule type" value="Genomic_DNA"/>
</dbReference>
<dbReference type="InterPro" id="IPR013709">
    <property type="entry name" value="2-isopropylmalate_synth_dimer"/>
</dbReference>
<gene>
    <name evidence="3" type="primary">leuA</name>
    <name evidence="3" type="ORF">TPELB_16600</name>
</gene>
<dbReference type="RefSeq" id="WP_343339308.1">
    <property type="nucleotide sequence ID" value="NZ_CP154622.1"/>
</dbReference>
<name>A0ABZ3FFC5_9FIRM</name>
<evidence type="ECO:0000256" key="1">
    <source>
        <dbReference type="ARBA" id="ARBA00022679"/>
    </source>
</evidence>
<protein>
    <submittedName>
        <fullName evidence="3">2-isopropylmalate synthase</fullName>
        <ecNumber evidence="3">2.3.3.13</ecNumber>
    </submittedName>
</protein>
<organism evidence="3 4">
    <name type="scientific">Terrisporobacter petrolearius</name>
    <dbReference type="NCBI Taxonomy" id="1460447"/>
    <lineage>
        <taxon>Bacteria</taxon>
        <taxon>Bacillati</taxon>
        <taxon>Bacillota</taxon>
        <taxon>Clostridia</taxon>
        <taxon>Peptostreptococcales</taxon>
        <taxon>Peptostreptococcaceae</taxon>
        <taxon>Terrisporobacter</taxon>
    </lineage>
</organism>
<evidence type="ECO:0000313" key="3">
    <source>
        <dbReference type="EMBL" id="XAM41348.1"/>
    </source>
</evidence>
<evidence type="ECO:0000259" key="2">
    <source>
        <dbReference type="SMART" id="SM00917"/>
    </source>
</evidence>
<keyword evidence="1 3" id="KW-0808">Transferase</keyword>
<dbReference type="Proteomes" id="UP001477947">
    <property type="component" value="Chromosome"/>
</dbReference>
<reference evidence="3 4" key="1">
    <citation type="submission" date="2024-04" db="EMBL/GenBank/DDBJ databases">
        <title>Isolation and characterization of novel acetogenic strains of the genera Terrisporobacter and Acetoanaerobium.</title>
        <authorList>
            <person name="Boeer T."/>
            <person name="Schueler M.A."/>
            <person name="Lueschen A."/>
            <person name="Eysell L."/>
            <person name="Droege J."/>
            <person name="Heinemann M."/>
            <person name="Engelhardt L."/>
            <person name="Basen M."/>
            <person name="Daniel R."/>
        </authorList>
    </citation>
    <scope>NUCLEOTIDE SEQUENCE [LARGE SCALE GENOMIC DNA]</scope>
    <source>
        <strain evidence="3 4">ELB</strain>
    </source>
</reference>
<accession>A0ABZ3FFC5</accession>
<sequence length="136" mass="15840">MENEYGFNIPKNMHKYFGRVVKQASDIYHIKNCAENNMLELEAVINFEGEDYVIKGKVNGPIDAFNNALKQNELKNYKFKNYHEHALSNGSHAKGVVYVEIEDNVEVAYDVEKYDENEIRRIGKKLLKLLELEIKN</sequence>
<dbReference type="SUPFAM" id="SSF110921">
    <property type="entry name" value="2-isopropylmalate synthase LeuA, allosteric (dimerisation) domain"/>
    <property type="match status" value="1"/>
</dbReference>
<dbReference type="Gene3D" id="3.30.160.270">
    <property type="match status" value="1"/>
</dbReference>
<evidence type="ECO:0000313" key="4">
    <source>
        <dbReference type="Proteomes" id="UP001477947"/>
    </source>
</evidence>
<dbReference type="InterPro" id="IPR036230">
    <property type="entry name" value="LeuA_allosteric_dom_sf"/>
</dbReference>
<feature type="domain" description="2-isopropylmalate synthase LeuA allosteric (dimerisation)" evidence="2">
    <location>
        <begin position="23"/>
        <end position="109"/>
    </location>
</feature>
<keyword evidence="4" id="KW-1185">Reference proteome</keyword>
<dbReference type="Pfam" id="PF08502">
    <property type="entry name" value="LeuA_dimer"/>
    <property type="match status" value="1"/>
</dbReference>
<proteinExistence type="predicted"/>
<dbReference type="GO" id="GO:0003852">
    <property type="term" value="F:2-isopropylmalate synthase activity"/>
    <property type="evidence" value="ECO:0007669"/>
    <property type="project" value="UniProtKB-EC"/>
</dbReference>